<keyword evidence="4" id="KW-1185">Reference proteome</keyword>
<dbReference type="AlphaFoldDB" id="A0A843WM88"/>
<accession>A0A843WM88</accession>
<feature type="region of interest" description="Disordered" evidence="1">
    <location>
        <begin position="138"/>
        <end position="248"/>
    </location>
</feature>
<keyword evidence="2" id="KW-0472">Membrane</keyword>
<feature type="compositionally biased region" description="Low complexity" evidence="1">
    <location>
        <begin position="147"/>
        <end position="156"/>
    </location>
</feature>
<reference evidence="3" key="1">
    <citation type="submission" date="2017-07" db="EMBL/GenBank/DDBJ databases">
        <title>Taro Niue Genome Assembly and Annotation.</title>
        <authorList>
            <person name="Atibalentja N."/>
            <person name="Keating K."/>
            <person name="Fields C.J."/>
        </authorList>
    </citation>
    <scope>NUCLEOTIDE SEQUENCE</scope>
    <source>
        <strain evidence="3">Niue_2</strain>
        <tissue evidence="3">Leaf</tissue>
    </source>
</reference>
<name>A0A843WM88_COLES</name>
<evidence type="ECO:0000313" key="3">
    <source>
        <dbReference type="EMBL" id="MQM05625.1"/>
    </source>
</evidence>
<keyword evidence="2" id="KW-0812">Transmembrane</keyword>
<organism evidence="3 4">
    <name type="scientific">Colocasia esculenta</name>
    <name type="common">Wild taro</name>
    <name type="synonym">Arum esculentum</name>
    <dbReference type="NCBI Taxonomy" id="4460"/>
    <lineage>
        <taxon>Eukaryota</taxon>
        <taxon>Viridiplantae</taxon>
        <taxon>Streptophyta</taxon>
        <taxon>Embryophyta</taxon>
        <taxon>Tracheophyta</taxon>
        <taxon>Spermatophyta</taxon>
        <taxon>Magnoliopsida</taxon>
        <taxon>Liliopsida</taxon>
        <taxon>Araceae</taxon>
        <taxon>Aroideae</taxon>
        <taxon>Colocasieae</taxon>
        <taxon>Colocasia</taxon>
    </lineage>
</organism>
<proteinExistence type="predicted"/>
<gene>
    <name evidence="3" type="ORF">Taro_038437</name>
</gene>
<evidence type="ECO:0000256" key="1">
    <source>
        <dbReference type="SAM" id="MobiDB-lite"/>
    </source>
</evidence>
<dbReference type="Proteomes" id="UP000652761">
    <property type="component" value="Unassembled WGS sequence"/>
</dbReference>
<keyword evidence="2" id="KW-1133">Transmembrane helix</keyword>
<protein>
    <submittedName>
        <fullName evidence="3">Uncharacterized protein</fullName>
    </submittedName>
</protein>
<evidence type="ECO:0000256" key="2">
    <source>
        <dbReference type="SAM" id="Phobius"/>
    </source>
</evidence>
<feature type="transmembrane region" description="Helical" evidence="2">
    <location>
        <begin position="99"/>
        <end position="122"/>
    </location>
</feature>
<dbReference type="EMBL" id="NMUH01003447">
    <property type="protein sequence ID" value="MQM05625.1"/>
    <property type="molecule type" value="Genomic_DNA"/>
</dbReference>
<feature type="compositionally biased region" description="Pro residues" evidence="1">
    <location>
        <begin position="223"/>
        <end position="235"/>
    </location>
</feature>
<sequence length="248" mass="26893">MGGVRRLPLETWRASGAEAARCPVLGYFGDCGLEQEPPDLLVPFTGTYDQTETEDSRTKLEKIISSFKEHGRLGWLLTSRPKSFRISVPKNAYNLMQGVIAATMYAAIFVFSNGVAIVAGALPPSTFPTAVANRKLASLRRSRRTPRPLGRLLGRPDPIKYPVAVSEKAKTPRPKPHPTPLTPCSLPDRETGKAPKLGLRRAAPKPSSPAPASTITGSGDSLQPPPLLPPAPRRPPSSKRIQWIALLR</sequence>
<evidence type="ECO:0000313" key="4">
    <source>
        <dbReference type="Proteomes" id="UP000652761"/>
    </source>
</evidence>
<comment type="caution">
    <text evidence="3">The sequence shown here is derived from an EMBL/GenBank/DDBJ whole genome shotgun (WGS) entry which is preliminary data.</text>
</comment>